<dbReference type="KEGG" id="cbae:COR50_00860"/>
<organism evidence="2 3">
    <name type="scientific">Chitinophaga caeni</name>
    <dbReference type="NCBI Taxonomy" id="2029983"/>
    <lineage>
        <taxon>Bacteria</taxon>
        <taxon>Pseudomonadati</taxon>
        <taxon>Bacteroidota</taxon>
        <taxon>Chitinophagia</taxon>
        <taxon>Chitinophagales</taxon>
        <taxon>Chitinophagaceae</taxon>
        <taxon>Chitinophaga</taxon>
    </lineage>
</organism>
<name>A0A291QPK3_9BACT</name>
<dbReference type="EMBL" id="CP023777">
    <property type="protein sequence ID" value="ATL45823.1"/>
    <property type="molecule type" value="Genomic_DNA"/>
</dbReference>
<gene>
    <name evidence="2" type="ORF">COR50_00860</name>
</gene>
<dbReference type="Proteomes" id="UP000220133">
    <property type="component" value="Chromosome"/>
</dbReference>
<dbReference type="GO" id="GO:0006950">
    <property type="term" value="P:response to stress"/>
    <property type="evidence" value="ECO:0007669"/>
    <property type="project" value="TreeGrafter"/>
</dbReference>
<dbReference type="Gene3D" id="1.10.10.10">
    <property type="entry name" value="Winged helix-like DNA-binding domain superfamily/Winged helix DNA-binding domain"/>
    <property type="match status" value="1"/>
</dbReference>
<dbReference type="SMART" id="SM00347">
    <property type="entry name" value="HTH_MARR"/>
    <property type="match status" value="1"/>
</dbReference>
<reference evidence="2 3" key="1">
    <citation type="submission" date="2017-10" db="EMBL/GenBank/DDBJ databases">
        <title>Paenichitinophaga pekingensis gen. nov., sp. nov., isolated from activated sludge.</title>
        <authorList>
            <person name="Jin D."/>
            <person name="Kong X."/>
            <person name="Deng Y."/>
            <person name="Bai Z."/>
        </authorList>
    </citation>
    <scope>NUCLEOTIDE SEQUENCE [LARGE SCALE GENOMIC DNA]</scope>
    <source>
        <strain evidence="2 3">13</strain>
    </source>
</reference>
<feature type="domain" description="HTH marR-type" evidence="1">
    <location>
        <begin position="17"/>
        <end position="151"/>
    </location>
</feature>
<dbReference type="OrthoDB" id="948423at2"/>
<dbReference type="InterPro" id="IPR000835">
    <property type="entry name" value="HTH_MarR-typ"/>
</dbReference>
<dbReference type="RefSeq" id="WP_098192213.1">
    <property type="nucleotide sequence ID" value="NZ_CP023777.1"/>
</dbReference>
<evidence type="ECO:0000313" key="2">
    <source>
        <dbReference type="EMBL" id="ATL45823.1"/>
    </source>
</evidence>
<dbReference type="SUPFAM" id="SSF46785">
    <property type="entry name" value="Winged helix' DNA-binding domain"/>
    <property type="match status" value="1"/>
</dbReference>
<dbReference type="InterPro" id="IPR039422">
    <property type="entry name" value="MarR/SlyA-like"/>
</dbReference>
<dbReference type="PROSITE" id="PS50995">
    <property type="entry name" value="HTH_MARR_2"/>
    <property type="match status" value="1"/>
</dbReference>
<dbReference type="AlphaFoldDB" id="A0A291QPK3"/>
<dbReference type="Pfam" id="PF12802">
    <property type="entry name" value="MarR_2"/>
    <property type="match status" value="1"/>
</dbReference>
<accession>A0A291QPK3</accession>
<dbReference type="GO" id="GO:0003700">
    <property type="term" value="F:DNA-binding transcription factor activity"/>
    <property type="evidence" value="ECO:0007669"/>
    <property type="project" value="InterPro"/>
</dbReference>
<dbReference type="PANTHER" id="PTHR33164">
    <property type="entry name" value="TRANSCRIPTIONAL REGULATOR, MARR FAMILY"/>
    <property type="match status" value="1"/>
</dbReference>
<keyword evidence="3" id="KW-1185">Reference proteome</keyword>
<dbReference type="InterPro" id="IPR036388">
    <property type="entry name" value="WH-like_DNA-bd_sf"/>
</dbReference>
<dbReference type="InterPro" id="IPR036390">
    <property type="entry name" value="WH_DNA-bd_sf"/>
</dbReference>
<proteinExistence type="predicted"/>
<dbReference type="PANTHER" id="PTHR33164:SF43">
    <property type="entry name" value="HTH-TYPE TRANSCRIPTIONAL REPRESSOR YETL"/>
    <property type="match status" value="1"/>
</dbReference>
<evidence type="ECO:0000259" key="1">
    <source>
        <dbReference type="PROSITE" id="PS50995"/>
    </source>
</evidence>
<sequence length="168" mass="19087">MQETLDEQIRQLTIGRSRLLVKLLSITKKDLDNRLNERLQELGYTDFKIGDMALLANMKLEGIINNELAKKAKITKQAMSKVAKNLEAGGYIYTQKHETDNRATVIFLTGKGKELLIAASKCVREIENYYAQIIGKTDAERLREILTKLVKEIHPACFNTDTTDQDSQ</sequence>
<evidence type="ECO:0000313" key="3">
    <source>
        <dbReference type="Proteomes" id="UP000220133"/>
    </source>
</evidence>
<protein>
    <submittedName>
        <fullName evidence="2">MarR family transcriptional regulator</fullName>
    </submittedName>
</protein>